<dbReference type="OrthoDB" id="9775513at2"/>
<dbReference type="PRINTS" id="PR01490">
    <property type="entry name" value="RTXTOXIND"/>
</dbReference>
<keyword evidence="1" id="KW-0175">Coiled coil</keyword>
<keyword evidence="2" id="KW-0812">Transmembrane</keyword>
<evidence type="ECO:0000313" key="4">
    <source>
        <dbReference type="Proteomes" id="UP000290287"/>
    </source>
</evidence>
<keyword evidence="4" id="KW-1185">Reference proteome</keyword>
<name>A0A4Q0YRF9_9GAMM</name>
<dbReference type="Proteomes" id="UP000290287">
    <property type="component" value="Unassembled WGS sequence"/>
</dbReference>
<dbReference type="PANTHER" id="PTHR30386:SF28">
    <property type="entry name" value="EXPORTED PROTEIN"/>
    <property type="match status" value="1"/>
</dbReference>
<comment type="caution">
    <text evidence="3">The sequence shown here is derived from an EMBL/GenBank/DDBJ whole genome shotgun (WGS) entry which is preliminary data.</text>
</comment>
<reference evidence="3 4" key="1">
    <citation type="submission" date="2017-10" db="EMBL/GenBank/DDBJ databases">
        <title>Nyctiphanis sp. nov., isolated from the stomach of the euphausiid Nyctiphanes simplex (Hansen, 1911) in the Gulf of California.</title>
        <authorList>
            <person name="Gomez-Gil B."/>
            <person name="Aguilar-Mendez M."/>
            <person name="Lopez-Cortes A."/>
            <person name="Gomez-Gutierrez J."/>
            <person name="Roque A."/>
            <person name="Lang E."/>
            <person name="Gonzalez-Castillo A."/>
        </authorList>
    </citation>
    <scope>NUCLEOTIDE SEQUENCE [LARGE SCALE GENOMIC DNA]</scope>
    <source>
        <strain evidence="3 4">CAIM 600</strain>
    </source>
</reference>
<dbReference type="Gene3D" id="2.40.50.100">
    <property type="match status" value="1"/>
</dbReference>
<organism evidence="3 4">
    <name type="scientific">Veronia nyctiphanis</name>
    <dbReference type="NCBI Taxonomy" id="1278244"/>
    <lineage>
        <taxon>Bacteria</taxon>
        <taxon>Pseudomonadati</taxon>
        <taxon>Pseudomonadota</taxon>
        <taxon>Gammaproteobacteria</taxon>
        <taxon>Vibrionales</taxon>
        <taxon>Vibrionaceae</taxon>
        <taxon>Veronia</taxon>
    </lineage>
</organism>
<proteinExistence type="predicted"/>
<evidence type="ECO:0000256" key="2">
    <source>
        <dbReference type="SAM" id="Phobius"/>
    </source>
</evidence>
<feature type="transmembrane region" description="Helical" evidence="2">
    <location>
        <begin position="23"/>
        <end position="43"/>
    </location>
</feature>
<dbReference type="AlphaFoldDB" id="A0A4Q0YRF9"/>
<dbReference type="RefSeq" id="WP_129121860.1">
    <property type="nucleotide sequence ID" value="NZ_PEIB01000007.1"/>
</dbReference>
<gene>
    <name evidence="3" type="ORF">CS022_08120</name>
</gene>
<feature type="coiled-coil region" evidence="1">
    <location>
        <begin position="510"/>
        <end position="576"/>
    </location>
</feature>
<evidence type="ECO:0000313" key="3">
    <source>
        <dbReference type="EMBL" id="RXJ73696.1"/>
    </source>
</evidence>
<dbReference type="InterPro" id="IPR050739">
    <property type="entry name" value="MFP"/>
</dbReference>
<dbReference type="EMBL" id="PEIB01000007">
    <property type="protein sequence ID" value="RXJ73696.1"/>
    <property type="molecule type" value="Genomic_DNA"/>
</dbReference>
<protein>
    <submittedName>
        <fullName evidence="3">Uncharacterized protein</fullName>
    </submittedName>
</protein>
<sequence length="735" mass="83679">MSQLSLKAASAKHKQWAEFGIRFWLGVFRLMPTFLLAGIYRTFWIGKRTRNKLGDVFKDNVTALMPDLLADLPEKSHEFTKNIYRIDKSRRLLPFSSLRSIKKMLTEVSVENGTEWCRDEAKVQFISIHQFGCLQSILLSLVNRVSNDRTAVIILDVYSRHFVSNVILNGILRTLHPAGETLVLRNDDPSLEEKLASLIEGDKKLAIFFPTTLCLKGEDCNYINLFSRKVVASKKIESLINQTSESNSVYTVHSNMTLFTASKQQLSIAKIVMPKVSSQRFHTDYSWSNEIYADLQDAVVNQITGWHLWLDIESFYGRKQLKEVEQEMKTNFDSFITGRVETPPILRFFSYGVLSIFFTAAVVLVNVNYAASDTAVGYLLGADNKAEIKIANTGQVVNLNVEEGDYVEMGDLLFKLKVSGSINKHSPLGETVTAQLGQDIETLHRNMEYIKLDHEQNRKLLSSDISAKTEQVESIDQIIAKQNQHIRLFRKQVNRLKDLHERKLAPQAKYEGEQLKLINAEKELANYEFRRKGLLTDIERLKNEKAKSEFKLQLVLNNEEMKISGIQKQLAELNEDRLVTVNAERSGIVNNLKLSLGDTVVVDGRPIMEITPEEQGSVKHAVLFIPTSFLNNTEIGQDVRVMVDAFPVDEFGSFNGKIVKMSSSSFKHSDFVVDLPRGSLYYKADIEIYTSKAKKSLPMQGFKTGMLISADILQPEISLFEWLFEPFFKAFTRMF</sequence>
<evidence type="ECO:0000256" key="1">
    <source>
        <dbReference type="SAM" id="Coils"/>
    </source>
</evidence>
<accession>A0A4Q0YRF9</accession>
<keyword evidence="2" id="KW-1133">Transmembrane helix</keyword>
<feature type="transmembrane region" description="Helical" evidence="2">
    <location>
        <begin position="348"/>
        <end position="369"/>
    </location>
</feature>
<keyword evidence="2" id="KW-0472">Membrane</keyword>
<dbReference type="PANTHER" id="PTHR30386">
    <property type="entry name" value="MEMBRANE FUSION SUBUNIT OF EMRAB-TOLC MULTIDRUG EFFLUX PUMP"/>
    <property type="match status" value="1"/>
</dbReference>